<dbReference type="EMBL" id="DAATGM010000026">
    <property type="protein sequence ID" value="HAE8243354.1"/>
    <property type="molecule type" value="Genomic_DNA"/>
</dbReference>
<reference evidence="1" key="2">
    <citation type="submission" date="2018-07" db="EMBL/GenBank/DDBJ databases">
        <authorList>
            <consortium name="NCBI Pathogen Detection Project"/>
        </authorList>
    </citation>
    <scope>NUCLEOTIDE SEQUENCE</scope>
    <source>
        <strain evidence="1">BCW_2665</strain>
    </source>
</reference>
<organism evidence="1">
    <name type="scientific">Salmonella enterica subsp. enterica serovar Concord</name>
    <dbReference type="NCBI Taxonomy" id="483687"/>
    <lineage>
        <taxon>Bacteria</taxon>
        <taxon>Pseudomonadati</taxon>
        <taxon>Pseudomonadota</taxon>
        <taxon>Gammaproteobacteria</taxon>
        <taxon>Enterobacterales</taxon>
        <taxon>Enterobacteriaceae</taxon>
        <taxon>Salmonella</taxon>
    </lineage>
</organism>
<evidence type="ECO:0000313" key="1">
    <source>
        <dbReference type="EMBL" id="HAE8243354.1"/>
    </source>
</evidence>
<gene>
    <name evidence="1" type="ORF">G4174_004228</name>
</gene>
<sequence length="50" mass="5891">MVDAHITGWRRERLIRPTANARYKPDKRRRHPACRVFNQYTSSPPLRSGA</sequence>
<dbReference type="AlphaFoldDB" id="A0A737I9E5"/>
<reference evidence="1" key="1">
    <citation type="journal article" date="2018" name="Genome Biol.">
        <title>SKESA: strategic k-mer extension for scrupulous assemblies.</title>
        <authorList>
            <person name="Souvorov A."/>
            <person name="Agarwala R."/>
            <person name="Lipman D.J."/>
        </authorList>
    </citation>
    <scope>NUCLEOTIDE SEQUENCE</scope>
    <source>
        <strain evidence="1">BCW_2665</strain>
    </source>
</reference>
<protein>
    <submittedName>
        <fullName evidence="1">Uncharacterized protein</fullName>
    </submittedName>
</protein>
<comment type="caution">
    <text evidence="1">The sequence shown here is derived from an EMBL/GenBank/DDBJ whole genome shotgun (WGS) entry which is preliminary data.</text>
</comment>
<proteinExistence type="predicted"/>
<accession>A0A737I9E5</accession>
<name>A0A737I9E5_SALET</name>